<feature type="transmembrane region" description="Helical" evidence="6">
    <location>
        <begin position="256"/>
        <end position="274"/>
    </location>
</feature>
<dbReference type="InterPro" id="IPR000620">
    <property type="entry name" value="EamA_dom"/>
</dbReference>
<accession>A0A6I1FDT2</accession>
<proteinExistence type="inferred from homology"/>
<evidence type="ECO:0000256" key="5">
    <source>
        <dbReference type="ARBA" id="ARBA00023136"/>
    </source>
</evidence>
<evidence type="ECO:0000256" key="3">
    <source>
        <dbReference type="ARBA" id="ARBA00022692"/>
    </source>
</evidence>
<keyword evidence="9" id="KW-1185">Reference proteome</keyword>
<evidence type="ECO:0000256" key="4">
    <source>
        <dbReference type="ARBA" id="ARBA00022989"/>
    </source>
</evidence>
<name>A0A6I1FDT2_9BACI</name>
<keyword evidence="4 6" id="KW-1133">Transmembrane helix</keyword>
<feature type="transmembrane region" description="Helical" evidence="6">
    <location>
        <begin position="41"/>
        <end position="61"/>
    </location>
</feature>
<evidence type="ECO:0000256" key="6">
    <source>
        <dbReference type="SAM" id="Phobius"/>
    </source>
</evidence>
<keyword evidence="3 6" id="KW-0812">Transmembrane</keyword>
<comment type="subcellular location">
    <subcellularLocation>
        <location evidence="1">Endomembrane system</location>
        <topology evidence="1">Multi-pass membrane protein</topology>
    </subcellularLocation>
</comment>
<feature type="transmembrane region" description="Helical" evidence="6">
    <location>
        <begin position="107"/>
        <end position="125"/>
    </location>
</feature>
<feature type="domain" description="EamA" evidence="7">
    <location>
        <begin position="165"/>
        <end position="297"/>
    </location>
</feature>
<gene>
    <name evidence="8" type="ORF">F9802_12345</name>
</gene>
<feature type="transmembrane region" description="Helical" evidence="6">
    <location>
        <begin position="280"/>
        <end position="297"/>
    </location>
</feature>
<feature type="domain" description="EamA" evidence="7">
    <location>
        <begin position="12"/>
        <end position="151"/>
    </location>
</feature>
<dbReference type="PANTHER" id="PTHR32322:SF2">
    <property type="entry name" value="EAMA DOMAIN-CONTAINING PROTEIN"/>
    <property type="match status" value="1"/>
</dbReference>
<dbReference type="GO" id="GO:0016020">
    <property type="term" value="C:membrane"/>
    <property type="evidence" value="ECO:0007669"/>
    <property type="project" value="UniProtKB-SubCell"/>
</dbReference>
<evidence type="ECO:0000259" key="7">
    <source>
        <dbReference type="Pfam" id="PF00892"/>
    </source>
</evidence>
<evidence type="ECO:0000313" key="8">
    <source>
        <dbReference type="EMBL" id="KAB7705857.1"/>
    </source>
</evidence>
<dbReference type="InterPro" id="IPR050638">
    <property type="entry name" value="AA-Vitamin_Transporters"/>
</dbReference>
<feature type="transmembrane region" description="Helical" evidence="6">
    <location>
        <begin position="165"/>
        <end position="181"/>
    </location>
</feature>
<evidence type="ECO:0000256" key="2">
    <source>
        <dbReference type="ARBA" id="ARBA00007362"/>
    </source>
</evidence>
<feature type="transmembrane region" description="Helical" evidence="6">
    <location>
        <begin position="137"/>
        <end position="153"/>
    </location>
</feature>
<sequence>MESGLAYQSRSKGMVMVLASALFWGASGVVAQFLFQQQGISVEWLVTVRLLFAGLLLLIFAAVKEKKPVFDIWRDRFSWPSLILFSLFGMLGVQYTFFAAINNGNAATATVLQYLAPVLIVLYLAIRSKARPASKEVIAVVLSVLGTFFLVTGGNPNELAISREALFWGLSSAVALAFYTLHPLQLLQRWGSVLVVGWGMTVAGISFSFFHPPWIFEGTLSLSTIAAVAFVIIFGTLLAFYFYLESLNYLRASETSLLACAEPLSAVFLSVILLGVQFGFGEWFGTACIITTVLMLSRAKK</sequence>
<comment type="caution">
    <text evidence="8">The sequence shown here is derived from an EMBL/GenBank/DDBJ whole genome shotgun (WGS) entry which is preliminary data.</text>
</comment>
<evidence type="ECO:0000256" key="1">
    <source>
        <dbReference type="ARBA" id="ARBA00004127"/>
    </source>
</evidence>
<feature type="transmembrane region" description="Helical" evidence="6">
    <location>
        <begin position="82"/>
        <end position="101"/>
    </location>
</feature>
<dbReference type="RefSeq" id="WP_152152357.1">
    <property type="nucleotide sequence ID" value="NZ_WEIO01000007.1"/>
</dbReference>
<dbReference type="AlphaFoldDB" id="A0A6I1FDT2"/>
<dbReference type="Pfam" id="PF00892">
    <property type="entry name" value="EamA"/>
    <property type="match status" value="2"/>
</dbReference>
<protein>
    <submittedName>
        <fullName evidence="8">EamA family transporter</fullName>
    </submittedName>
</protein>
<organism evidence="8 9">
    <name type="scientific">Bacillus aerolatus</name>
    <dbReference type="NCBI Taxonomy" id="2653354"/>
    <lineage>
        <taxon>Bacteria</taxon>
        <taxon>Bacillati</taxon>
        <taxon>Bacillota</taxon>
        <taxon>Bacilli</taxon>
        <taxon>Bacillales</taxon>
        <taxon>Bacillaceae</taxon>
        <taxon>Bacillus</taxon>
    </lineage>
</organism>
<dbReference type="Proteomes" id="UP000429595">
    <property type="component" value="Unassembled WGS sequence"/>
</dbReference>
<keyword evidence="5 6" id="KW-0472">Membrane</keyword>
<evidence type="ECO:0000313" key="9">
    <source>
        <dbReference type="Proteomes" id="UP000429595"/>
    </source>
</evidence>
<reference evidence="8 9" key="1">
    <citation type="submission" date="2019-10" db="EMBL/GenBank/DDBJ databases">
        <title>Bacillus aerolatum sp. nov., isolated from bioaerosol of sport playgrounds.</title>
        <authorList>
            <person name="Chen P."/>
            <person name="Zhang G."/>
        </authorList>
    </citation>
    <scope>NUCLEOTIDE SEQUENCE [LARGE SCALE GENOMIC DNA]</scope>
    <source>
        <strain evidence="8 9">CX253</strain>
    </source>
</reference>
<dbReference type="EMBL" id="WEIO01000007">
    <property type="protein sequence ID" value="KAB7705857.1"/>
    <property type="molecule type" value="Genomic_DNA"/>
</dbReference>
<feature type="transmembrane region" description="Helical" evidence="6">
    <location>
        <begin position="193"/>
        <end position="210"/>
    </location>
</feature>
<dbReference type="PANTHER" id="PTHR32322">
    <property type="entry name" value="INNER MEMBRANE TRANSPORTER"/>
    <property type="match status" value="1"/>
</dbReference>
<dbReference type="SUPFAM" id="SSF103481">
    <property type="entry name" value="Multidrug resistance efflux transporter EmrE"/>
    <property type="match status" value="2"/>
</dbReference>
<dbReference type="InterPro" id="IPR037185">
    <property type="entry name" value="EmrE-like"/>
</dbReference>
<comment type="similarity">
    <text evidence="2">Belongs to the EamA transporter family.</text>
</comment>
<feature type="transmembrane region" description="Helical" evidence="6">
    <location>
        <begin position="222"/>
        <end position="244"/>
    </location>
</feature>